<dbReference type="EMBL" id="BKZW01000003">
    <property type="protein sequence ID" value="GER91314.1"/>
    <property type="molecule type" value="Genomic_DNA"/>
</dbReference>
<keyword evidence="1" id="KW-0805">Transcription regulation</keyword>
<dbReference type="SMART" id="SM00354">
    <property type="entry name" value="HTH_LACI"/>
    <property type="match status" value="1"/>
</dbReference>
<comment type="caution">
    <text evidence="5">The sequence shown here is derived from an EMBL/GenBank/DDBJ whole genome shotgun (WGS) entry which is preliminary data.</text>
</comment>
<feature type="domain" description="HTH lacI-type" evidence="4">
    <location>
        <begin position="8"/>
        <end position="64"/>
    </location>
</feature>
<sequence>MEKGQQRITSSDVAQASGVSRATVSYVLNNDPRQSIPEETRKRVIREAEKLGYRPFTPARILRAGHSQIVLAVLPFEQVDPGLALGLKELEARLVEHGFTLISYVGVQQLATKIHPSANVTPGVIVSYGDETDPAIASFLQQFQVPILPGMNNQGMQQLVGKTQVDYLLRHSQRQIVFAAPERQDVQFLVQARLKGVLQGCSEHGLEPAPVFVVPASRPAARTAIREFLTHQPSPYGICCYNDEVAFAVLAALIDEGISIPATAAVIGCDDIPLAQFSIPALTTMYFDRQQSLDPLVENIMAASRGEPTRQVPPASLKLIVRDSA</sequence>
<accession>A0A5J4KPJ7</accession>
<dbReference type="PANTHER" id="PTHR30146">
    <property type="entry name" value="LACI-RELATED TRANSCRIPTIONAL REPRESSOR"/>
    <property type="match status" value="1"/>
</dbReference>
<dbReference type="GO" id="GO:0000976">
    <property type="term" value="F:transcription cis-regulatory region binding"/>
    <property type="evidence" value="ECO:0007669"/>
    <property type="project" value="TreeGrafter"/>
</dbReference>
<dbReference type="AlphaFoldDB" id="A0A5J4KPJ7"/>
<evidence type="ECO:0000313" key="6">
    <source>
        <dbReference type="Proteomes" id="UP000326912"/>
    </source>
</evidence>
<keyword evidence="2" id="KW-0238">DNA-binding</keyword>
<dbReference type="SUPFAM" id="SSF47413">
    <property type="entry name" value="lambda repressor-like DNA-binding domains"/>
    <property type="match status" value="1"/>
</dbReference>
<dbReference type="Gene3D" id="1.10.260.40">
    <property type="entry name" value="lambda repressor-like DNA-binding domains"/>
    <property type="match status" value="1"/>
</dbReference>
<dbReference type="CDD" id="cd01392">
    <property type="entry name" value="HTH_LacI"/>
    <property type="match status" value="1"/>
</dbReference>
<dbReference type="InterPro" id="IPR000843">
    <property type="entry name" value="HTH_LacI"/>
</dbReference>
<dbReference type="Pfam" id="PF00356">
    <property type="entry name" value="LacI"/>
    <property type="match status" value="1"/>
</dbReference>
<evidence type="ECO:0000256" key="3">
    <source>
        <dbReference type="ARBA" id="ARBA00023163"/>
    </source>
</evidence>
<dbReference type="PANTHER" id="PTHR30146:SF153">
    <property type="entry name" value="LACTOSE OPERON REPRESSOR"/>
    <property type="match status" value="1"/>
</dbReference>
<dbReference type="RefSeq" id="WP_151758961.1">
    <property type="nucleotide sequence ID" value="NZ_BKZW01000003.1"/>
</dbReference>
<dbReference type="SUPFAM" id="SSF53822">
    <property type="entry name" value="Periplasmic binding protein-like I"/>
    <property type="match status" value="1"/>
</dbReference>
<dbReference type="GO" id="GO:0003700">
    <property type="term" value="F:DNA-binding transcription factor activity"/>
    <property type="evidence" value="ECO:0007669"/>
    <property type="project" value="TreeGrafter"/>
</dbReference>
<evidence type="ECO:0000259" key="4">
    <source>
        <dbReference type="PROSITE" id="PS50932"/>
    </source>
</evidence>
<dbReference type="InterPro" id="IPR028082">
    <property type="entry name" value="Peripla_BP_I"/>
</dbReference>
<dbReference type="PROSITE" id="PS50932">
    <property type="entry name" value="HTH_LACI_2"/>
    <property type="match status" value="1"/>
</dbReference>
<dbReference type="CDD" id="cd06267">
    <property type="entry name" value="PBP1_LacI_sugar_binding-like"/>
    <property type="match status" value="1"/>
</dbReference>
<evidence type="ECO:0000256" key="1">
    <source>
        <dbReference type="ARBA" id="ARBA00023015"/>
    </source>
</evidence>
<organism evidence="5 6">
    <name type="scientific">Dictyobacter vulcani</name>
    <dbReference type="NCBI Taxonomy" id="2607529"/>
    <lineage>
        <taxon>Bacteria</taxon>
        <taxon>Bacillati</taxon>
        <taxon>Chloroflexota</taxon>
        <taxon>Ktedonobacteria</taxon>
        <taxon>Ktedonobacterales</taxon>
        <taxon>Dictyobacteraceae</taxon>
        <taxon>Dictyobacter</taxon>
    </lineage>
</organism>
<dbReference type="InterPro" id="IPR046335">
    <property type="entry name" value="LacI/GalR-like_sensor"/>
</dbReference>
<dbReference type="InterPro" id="IPR010982">
    <property type="entry name" value="Lambda_DNA-bd_dom_sf"/>
</dbReference>
<keyword evidence="6" id="KW-1185">Reference proteome</keyword>
<protein>
    <submittedName>
        <fullName evidence="5">LacI family transcriptional regulator</fullName>
    </submittedName>
</protein>
<dbReference type="Proteomes" id="UP000326912">
    <property type="component" value="Unassembled WGS sequence"/>
</dbReference>
<dbReference type="Pfam" id="PF13377">
    <property type="entry name" value="Peripla_BP_3"/>
    <property type="match status" value="1"/>
</dbReference>
<name>A0A5J4KPJ7_9CHLR</name>
<evidence type="ECO:0000313" key="5">
    <source>
        <dbReference type="EMBL" id="GER91314.1"/>
    </source>
</evidence>
<keyword evidence="3" id="KW-0804">Transcription</keyword>
<proteinExistence type="predicted"/>
<gene>
    <name evidence="5" type="ORF">KDW_54760</name>
</gene>
<reference evidence="5 6" key="1">
    <citation type="submission" date="2019-10" db="EMBL/GenBank/DDBJ databases">
        <title>Dictyobacter vulcani sp. nov., within the class Ktedonobacteria, isolated from soil of volcanic Mt. Zao.</title>
        <authorList>
            <person name="Zheng Y."/>
            <person name="Wang C.M."/>
            <person name="Sakai Y."/>
            <person name="Abe K."/>
            <person name="Yokota A."/>
            <person name="Yabe S."/>
        </authorList>
    </citation>
    <scope>NUCLEOTIDE SEQUENCE [LARGE SCALE GENOMIC DNA]</scope>
    <source>
        <strain evidence="5 6">W12</strain>
    </source>
</reference>
<evidence type="ECO:0000256" key="2">
    <source>
        <dbReference type="ARBA" id="ARBA00023125"/>
    </source>
</evidence>
<dbReference type="Gene3D" id="3.40.50.2300">
    <property type="match status" value="1"/>
</dbReference>